<comment type="subcellular location">
    <subcellularLocation>
        <location evidence="1">Membrane</location>
        <topology evidence="1">Multi-pass membrane protein</topology>
    </subcellularLocation>
</comment>
<keyword evidence="3 6" id="KW-0812">Transmembrane</keyword>
<dbReference type="AlphaFoldDB" id="H2ZFC8"/>
<evidence type="ECO:0000256" key="6">
    <source>
        <dbReference type="SAM" id="Phobius"/>
    </source>
</evidence>
<proteinExistence type="inferred from homology"/>
<protein>
    <recommendedName>
        <fullName evidence="9">Tetraspanin</fullName>
    </recommendedName>
</protein>
<dbReference type="Ensembl" id="ENSCSAVT00000016475.1">
    <property type="protein sequence ID" value="ENSCSAVP00000016294.1"/>
    <property type="gene ID" value="ENSCSAVG00000009587.1"/>
</dbReference>
<evidence type="ECO:0000313" key="7">
    <source>
        <dbReference type="Ensembl" id="ENSCSAVP00000016294.1"/>
    </source>
</evidence>
<dbReference type="HOGENOM" id="CLU_055524_11_2_1"/>
<dbReference type="PANTHER" id="PTHR19282:SF551">
    <property type="entry name" value="RE08073P-RELATED"/>
    <property type="match status" value="1"/>
</dbReference>
<dbReference type="InParanoid" id="H2ZFC8"/>
<dbReference type="eggNOG" id="KOG3882">
    <property type="taxonomic scope" value="Eukaryota"/>
</dbReference>
<evidence type="ECO:0000256" key="3">
    <source>
        <dbReference type="ARBA" id="ARBA00022692"/>
    </source>
</evidence>
<dbReference type="GeneTree" id="ENSGT00940000166983"/>
<evidence type="ECO:0000256" key="2">
    <source>
        <dbReference type="ARBA" id="ARBA00006840"/>
    </source>
</evidence>
<dbReference type="PANTHER" id="PTHR19282">
    <property type="entry name" value="TETRASPANIN"/>
    <property type="match status" value="1"/>
</dbReference>
<feature type="transmembrane region" description="Helical" evidence="6">
    <location>
        <begin position="54"/>
        <end position="76"/>
    </location>
</feature>
<sequence>MCLYALAKILLIVFNVVFWLAGAGTLGVGIWLLVDPKIQESVDLAGLQIYEAGAIVLVVAGSIMFIVGFLGCCGAMKESTCMLGTYFGFLFVIFALEMAIGIWAFVSYDSVSSLN</sequence>
<feature type="transmembrane region" description="Helical" evidence="6">
    <location>
        <begin position="12"/>
        <end position="34"/>
    </location>
</feature>
<accession>H2ZFC8</accession>
<dbReference type="PROSITE" id="PS00421">
    <property type="entry name" value="TM4_1"/>
    <property type="match status" value="1"/>
</dbReference>
<reference evidence="7" key="2">
    <citation type="submission" date="2025-08" db="UniProtKB">
        <authorList>
            <consortium name="Ensembl"/>
        </authorList>
    </citation>
    <scope>IDENTIFICATION</scope>
</reference>
<dbReference type="STRING" id="51511.ENSCSAVP00000016294"/>
<dbReference type="InterPro" id="IPR018503">
    <property type="entry name" value="Tetraspanin_CS"/>
</dbReference>
<keyword evidence="5 6" id="KW-0472">Membrane</keyword>
<keyword evidence="8" id="KW-1185">Reference proteome</keyword>
<keyword evidence="4 6" id="KW-1133">Transmembrane helix</keyword>
<evidence type="ECO:0000256" key="5">
    <source>
        <dbReference type="ARBA" id="ARBA00023136"/>
    </source>
</evidence>
<reference evidence="7" key="3">
    <citation type="submission" date="2025-09" db="UniProtKB">
        <authorList>
            <consortium name="Ensembl"/>
        </authorList>
    </citation>
    <scope>IDENTIFICATION</scope>
</reference>
<reference evidence="8" key="1">
    <citation type="submission" date="2003-08" db="EMBL/GenBank/DDBJ databases">
        <authorList>
            <person name="Birren B."/>
            <person name="Nusbaum C."/>
            <person name="Abebe A."/>
            <person name="Abouelleil A."/>
            <person name="Adekoya E."/>
            <person name="Ait-zahra M."/>
            <person name="Allen N."/>
            <person name="Allen T."/>
            <person name="An P."/>
            <person name="Anderson M."/>
            <person name="Anderson S."/>
            <person name="Arachchi H."/>
            <person name="Armbruster J."/>
            <person name="Bachantsang P."/>
            <person name="Baldwin J."/>
            <person name="Barry A."/>
            <person name="Bayul T."/>
            <person name="Blitshsteyn B."/>
            <person name="Bloom T."/>
            <person name="Blye J."/>
            <person name="Boguslavskiy L."/>
            <person name="Borowsky M."/>
            <person name="Boukhgalter B."/>
            <person name="Brunache A."/>
            <person name="Butler J."/>
            <person name="Calixte N."/>
            <person name="Calvo S."/>
            <person name="Camarata J."/>
            <person name="Campo K."/>
            <person name="Chang J."/>
            <person name="Cheshatsang Y."/>
            <person name="Citroen M."/>
            <person name="Collymore A."/>
            <person name="Considine T."/>
            <person name="Cook A."/>
            <person name="Cooke P."/>
            <person name="Corum B."/>
            <person name="Cuomo C."/>
            <person name="David R."/>
            <person name="Dawoe T."/>
            <person name="Degray S."/>
            <person name="Dodge S."/>
            <person name="Dooley K."/>
            <person name="Dorje P."/>
            <person name="Dorjee K."/>
            <person name="Dorris L."/>
            <person name="Duffey N."/>
            <person name="Dupes A."/>
            <person name="Elkins T."/>
            <person name="Engels R."/>
            <person name="Erickson J."/>
            <person name="Farina A."/>
            <person name="Faro S."/>
            <person name="Ferreira P."/>
            <person name="Fischer H."/>
            <person name="Fitzgerald M."/>
            <person name="Foley K."/>
            <person name="Gage D."/>
            <person name="Galagan J."/>
            <person name="Gearin G."/>
            <person name="Gnerre S."/>
            <person name="Gnirke A."/>
            <person name="Goyette A."/>
            <person name="Graham J."/>
            <person name="Grandbois E."/>
            <person name="Gyaltsen K."/>
            <person name="Hafez N."/>
            <person name="Hagopian D."/>
            <person name="Hagos B."/>
            <person name="Hall J."/>
            <person name="Hatcher B."/>
            <person name="Heller A."/>
            <person name="Higgins H."/>
            <person name="Honan T."/>
            <person name="Horn A."/>
            <person name="Houde N."/>
            <person name="Hughes L."/>
            <person name="Hulme W."/>
            <person name="Husby E."/>
            <person name="Iliev I."/>
            <person name="Jaffe D."/>
            <person name="Jones C."/>
            <person name="Kamal M."/>
            <person name="Kamat A."/>
            <person name="Kamvysselis M."/>
            <person name="Karlsson E."/>
            <person name="Kells C."/>
            <person name="Kieu A."/>
            <person name="Kisner P."/>
            <person name="Kodira C."/>
            <person name="Kulbokas E."/>
            <person name="Labutti K."/>
            <person name="Lama D."/>
            <person name="Landers T."/>
            <person name="Leger J."/>
            <person name="Levine S."/>
            <person name="Lewis D."/>
            <person name="Lewis T."/>
            <person name="Lindblad-toh K."/>
            <person name="Liu X."/>
            <person name="Lokyitsang T."/>
            <person name="Lokyitsang Y."/>
            <person name="Lucien O."/>
            <person name="Lui A."/>
            <person name="Ma L.J."/>
            <person name="Mabbitt R."/>
            <person name="Macdonald J."/>
            <person name="Maclean C."/>
            <person name="Major J."/>
            <person name="Manning J."/>
            <person name="Marabella R."/>
            <person name="Maru K."/>
            <person name="Matthews C."/>
            <person name="Mauceli E."/>
            <person name="Mccarthy M."/>
            <person name="Mcdonough S."/>
            <person name="Mcghee T."/>
            <person name="Meldrim J."/>
            <person name="Meneus L."/>
            <person name="Mesirov J."/>
            <person name="Mihalev A."/>
            <person name="Mihova T."/>
            <person name="Mikkelsen T."/>
            <person name="Mlenga V."/>
            <person name="Moru K."/>
            <person name="Mozes J."/>
            <person name="Mulrain L."/>
            <person name="Munson G."/>
            <person name="Naylor J."/>
            <person name="Newes C."/>
            <person name="Nguyen C."/>
            <person name="Nguyen N."/>
            <person name="Nguyen T."/>
            <person name="Nicol R."/>
            <person name="Nielsen C."/>
            <person name="Nizzari M."/>
            <person name="Norbu C."/>
            <person name="Norbu N."/>
            <person name="O'donnell P."/>
            <person name="Okoawo O."/>
            <person name="O'leary S."/>
            <person name="Omotosho B."/>
            <person name="O'neill K."/>
            <person name="Osman S."/>
            <person name="Parker S."/>
            <person name="Perrin D."/>
            <person name="Phunkhang P."/>
            <person name="Piqani B."/>
            <person name="Purcell S."/>
            <person name="Rachupka T."/>
            <person name="Ramasamy U."/>
            <person name="Rameau R."/>
            <person name="Ray V."/>
            <person name="Raymond C."/>
            <person name="Retta R."/>
            <person name="Richardson S."/>
            <person name="Rise C."/>
            <person name="Rodriguez J."/>
            <person name="Rogers J."/>
            <person name="Rogov P."/>
            <person name="Rutman M."/>
            <person name="Schupbach R."/>
            <person name="Seaman C."/>
            <person name="Settipalli S."/>
            <person name="Sharpe T."/>
            <person name="Sheridan J."/>
            <person name="Sherpa N."/>
            <person name="Shi J."/>
            <person name="Smirnov S."/>
            <person name="Smith C."/>
            <person name="Sougnez C."/>
            <person name="Spencer B."/>
            <person name="Stalker J."/>
            <person name="Stange-thomann N."/>
            <person name="Stavropoulos S."/>
            <person name="Stetson K."/>
            <person name="Stone C."/>
            <person name="Stone S."/>
            <person name="Stubbs M."/>
            <person name="Talamas J."/>
            <person name="Tchuinga P."/>
            <person name="Tenzing P."/>
            <person name="Tesfaye S."/>
            <person name="Theodore J."/>
            <person name="Thoulutsang Y."/>
            <person name="Topham K."/>
            <person name="Towey S."/>
            <person name="Tsamla T."/>
            <person name="Tsomo N."/>
            <person name="Vallee D."/>
            <person name="Vassiliev H."/>
            <person name="Venkataraman V."/>
            <person name="Vinson J."/>
            <person name="Vo A."/>
            <person name="Wade C."/>
            <person name="Wang S."/>
            <person name="Wangchuk T."/>
            <person name="Wangdi T."/>
            <person name="Whittaker C."/>
            <person name="Wilkinson J."/>
            <person name="Wu Y."/>
            <person name="Wyman D."/>
            <person name="Yadav S."/>
            <person name="Yang S."/>
            <person name="Yang X."/>
            <person name="Yeager S."/>
            <person name="Yee E."/>
            <person name="Young G."/>
            <person name="Zainoun J."/>
            <person name="Zembeck L."/>
            <person name="Zimmer A."/>
            <person name="Zody M."/>
            <person name="Lander E."/>
        </authorList>
    </citation>
    <scope>NUCLEOTIDE SEQUENCE [LARGE SCALE GENOMIC DNA]</scope>
</reference>
<dbReference type="InterPro" id="IPR018499">
    <property type="entry name" value="Tetraspanin/Peripherin"/>
</dbReference>
<evidence type="ECO:0008006" key="9">
    <source>
        <dbReference type="Google" id="ProtNLM"/>
    </source>
</evidence>
<dbReference type="Proteomes" id="UP000007875">
    <property type="component" value="Unassembled WGS sequence"/>
</dbReference>
<evidence type="ECO:0000313" key="8">
    <source>
        <dbReference type="Proteomes" id="UP000007875"/>
    </source>
</evidence>
<name>H2ZFC8_CIOSA</name>
<dbReference type="GO" id="GO:0005886">
    <property type="term" value="C:plasma membrane"/>
    <property type="evidence" value="ECO:0007669"/>
    <property type="project" value="TreeGrafter"/>
</dbReference>
<evidence type="ECO:0000256" key="4">
    <source>
        <dbReference type="ARBA" id="ARBA00022989"/>
    </source>
</evidence>
<organism evidence="7 8">
    <name type="scientific">Ciona savignyi</name>
    <name type="common">Pacific transparent sea squirt</name>
    <dbReference type="NCBI Taxonomy" id="51511"/>
    <lineage>
        <taxon>Eukaryota</taxon>
        <taxon>Metazoa</taxon>
        <taxon>Chordata</taxon>
        <taxon>Tunicata</taxon>
        <taxon>Ascidiacea</taxon>
        <taxon>Phlebobranchia</taxon>
        <taxon>Cionidae</taxon>
        <taxon>Ciona</taxon>
    </lineage>
</organism>
<evidence type="ECO:0000256" key="1">
    <source>
        <dbReference type="ARBA" id="ARBA00004141"/>
    </source>
</evidence>
<dbReference type="PRINTS" id="PR00259">
    <property type="entry name" value="TMFOUR"/>
</dbReference>
<feature type="transmembrane region" description="Helical" evidence="6">
    <location>
        <begin position="83"/>
        <end position="106"/>
    </location>
</feature>
<dbReference type="Pfam" id="PF00335">
    <property type="entry name" value="Tetraspanin"/>
    <property type="match status" value="1"/>
</dbReference>
<comment type="similarity">
    <text evidence="2">Belongs to the tetraspanin (TM4SF) family.</text>
</comment>
<dbReference type="OMA" id="EISAGIW"/>